<reference evidence="1 2" key="1">
    <citation type="submission" date="2015-04" db="EMBL/GenBank/DDBJ databases">
        <authorList>
            <consortium name="Pathogen Informatics"/>
        </authorList>
    </citation>
    <scope>NUCLEOTIDE SEQUENCE [LARGE SCALE GENOMIC DNA]</scope>
    <source>
        <strain evidence="1 2">SGS1</strain>
    </source>
</reference>
<dbReference type="OrthoDB" id="372861at2759"/>
<protein>
    <submittedName>
        <fullName evidence="1">Uncharacterized protein</fullName>
    </submittedName>
</protein>
<dbReference type="GeneID" id="39735379"/>
<dbReference type="RefSeq" id="XP_028532285.1">
    <property type="nucleotide sequence ID" value="XM_028675725.1"/>
</dbReference>
<dbReference type="VEuPathDB" id="PlasmoDB:PRELSG_0704200"/>
<evidence type="ECO:0000313" key="1">
    <source>
        <dbReference type="EMBL" id="CRG99278.1"/>
    </source>
</evidence>
<dbReference type="EMBL" id="LN835302">
    <property type="protein sequence ID" value="CRG99278.1"/>
    <property type="molecule type" value="Genomic_DNA"/>
</dbReference>
<dbReference type="KEGG" id="prel:PRELSG_0704200"/>
<name>A0A1J1H770_PLARL</name>
<keyword evidence="2" id="KW-1185">Reference proteome</keyword>
<organism evidence="1 2">
    <name type="scientific">Plasmodium relictum</name>
    <dbReference type="NCBI Taxonomy" id="85471"/>
    <lineage>
        <taxon>Eukaryota</taxon>
        <taxon>Sar</taxon>
        <taxon>Alveolata</taxon>
        <taxon>Apicomplexa</taxon>
        <taxon>Aconoidasida</taxon>
        <taxon>Haemosporida</taxon>
        <taxon>Plasmodiidae</taxon>
        <taxon>Plasmodium</taxon>
        <taxon>Plasmodium (Haemamoeba)</taxon>
    </lineage>
</organism>
<dbReference type="AlphaFoldDB" id="A0A1J1H770"/>
<sequence length="103" mass="12636">MNEELKIIEKEYKHFYEKFEYINENTFCIHIKIDEIEDNFSNLKENNLNLYIKFHCDFFEVLNQNLIGEKKFDCIEQVFNTYCPISFKKFIMQKIKCKLNSNL</sequence>
<dbReference type="Proteomes" id="UP000220158">
    <property type="component" value="Chromosome 7"/>
</dbReference>
<gene>
    <name evidence="1" type="ORF">PRELSG_0704200</name>
</gene>
<dbReference type="OMA" id="NTFCIDI"/>
<accession>A0A1J1H770</accession>
<proteinExistence type="predicted"/>
<evidence type="ECO:0000313" key="2">
    <source>
        <dbReference type="Proteomes" id="UP000220158"/>
    </source>
</evidence>